<dbReference type="Proteomes" id="UP000315295">
    <property type="component" value="Unassembled WGS sequence"/>
</dbReference>
<keyword evidence="2" id="KW-1185">Reference proteome</keyword>
<evidence type="ECO:0000313" key="2">
    <source>
        <dbReference type="Proteomes" id="UP000315295"/>
    </source>
</evidence>
<proteinExistence type="predicted"/>
<dbReference type="AlphaFoldDB" id="A0A540LVS3"/>
<comment type="caution">
    <text evidence="1">The sequence shown here is derived from an EMBL/GenBank/DDBJ whole genome shotgun (WGS) entry which is preliminary data.</text>
</comment>
<sequence>MRFEGQQSKDIAKDCLEGALDREGSLVMLSKLHRKLQKLKKVIRDSFVRKKLAENTESVKKATTADLQKARERVESGCQAHGSRRVPLETFAGRSEETVLRKVRKLFQVNISATNNCANHNLETLISEM</sequence>
<dbReference type="EMBL" id="VIEB01000450">
    <property type="protein sequence ID" value="TQD90476.1"/>
    <property type="molecule type" value="Genomic_DNA"/>
</dbReference>
<accession>A0A540LVS3</accession>
<reference evidence="1 2" key="1">
    <citation type="journal article" date="2019" name="G3 (Bethesda)">
        <title>Sequencing of a Wild Apple (Malus baccata) Genome Unravels the Differences Between Cultivated and Wild Apple Species Regarding Disease Resistance and Cold Tolerance.</title>
        <authorList>
            <person name="Chen X."/>
        </authorList>
    </citation>
    <scope>NUCLEOTIDE SEQUENCE [LARGE SCALE GENOMIC DNA]</scope>
    <source>
        <strain evidence="2">cv. Shandingzi</strain>
        <tissue evidence="1">Leaves</tissue>
    </source>
</reference>
<organism evidence="1 2">
    <name type="scientific">Malus baccata</name>
    <name type="common">Siberian crab apple</name>
    <name type="synonym">Pyrus baccata</name>
    <dbReference type="NCBI Taxonomy" id="106549"/>
    <lineage>
        <taxon>Eukaryota</taxon>
        <taxon>Viridiplantae</taxon>
        <taxon>Streptophyta</taxon>
        <taxon>Embryophyta</taxon>
        <taxon>Tracheophyta</taxon>
        <taxon>Spermatophyta</taxon>
        <taxon>Magnoliopsida</taxon>
        <taxon>eudicotyledons</taxon>
        <taxon>Gunneridae</taxon>
        <taxon>Pentapetalae</taxon>
        <taxon>rosids</taxon>
        <taxon>fabids</taxon>
        <taxon>Rosales</taxon>
        <taxon>Rosaceae</taxon>
        <taxon>Amygdaloideae</taxon>
        <taxon>Maleae</taxon>
        <taxon>Malus</taxon>
    </lineage>
</organism>
<gene>
    <name evidence="1" type="ORF">C1H46_023914</name>
</gene>
<protein>
    <submittedName>
        <fullName evidence="1">Uncharacterized protein</fullName>
    </submittedName>
</protein>
<evidence type="ECO:0000313" key="1">
    <source>
        <dbReference type="EMBL" id="TQD90476.1"/>
    </source>
</evidence>
<name>A0A540LVS3_MALBA</name>